<name>A0A9Q5I372_SANBA</name>
<feature type="region of interest" description="Disordered" evidence="1">
    <location>
        <begin position="40"/>
        <end position="119"/>
    </location>
</feature>
<dbReference type="Proteomes" id="UP000757232">
    <property type="component" value="Unassembled WGS sequence"/>
</dbReference>
<protein>
    <submittedName>
        <fullName evidence="2">Uncharacterized protein</fullName>
    </submittedName>
</protein>
<evidence type="ECO:0000313" key="3">
    <source>
        <dbReference type="Proteomes" id="UP000757232"/>
    </source>
</evidence>
<sequence length="222" mass="24385">MGTDLAASDSLAEWIESHHGSCPACRRIFFEFTSIDEADYESSDGGEYIPEEDEDNDWYTDDGDFDVVTSSEVDYDMDDDTPEEEESGDEAGYFPLARMPSDTDFEADGTNPLRPWSLYTPNADDDLRVYSAAEVENEAPEDGNVEAPGELSYGSESPSSEEASFKTEDFPDAYDVDIGAVSDKLGTDESNVELSKDVERTKAKSSTASGHCPSETRHDNVL</sequence>
<gene>
    <name evidence="2" type="ORF">A7U60_g1887</name>
</gene>
<feature type="compositionally biased region" description="Acidic residues" evidence="1">
    <location>
        <begin position="40"/>
        <end position="65"/>
    </location>
</feature>
<evidence type="ECO:0000313" key="2">
    <source>
        <dbReference type="EMBL" id="OCB90863.1"/>
    </source>
</evidence>
<keyword evidence="3" id="KW-1185">Reference proteome</keyword>
<feature type="compositionally biased region" description="Acidic residues" evidence="1">
    <location>
        <begin position="135"/>
        <end position="144"/>
    </location>
</feature>
<reference evidence="2" key="1">
    <citation type="submission" date="2016-06" db="EMBL/GenBank/DDBJ databases">
        <title>Draft Genome sequence of the fungus Inonotus baumii.</title>
        <authorList>
            <person name="Zhu H."/>
            <person name="Lin W."/>
        </authorList>
    </citation>
    <scope>NUCLEOTIDE SEQUENCE</scope>
    <source>
        <strain evidence="2">821</strain>
    </source>
</reference>
<dbReference type="EMBL" id="LNZH02000115">
    <property type="protein sequence ID" value="OCB90863.1"/>
    <property type="molecule type" value="Genomic_DNA"/>
</dbReference>
<proteinExistence type="predicted"/>
<evidence type="ECO:0000256" key="1">
    <source>
        <dbReference type="SAM" id="MobiDB-lite"/>
    </source>
</evidence>
<comment type="caution">
    <text evidence="2">The sequence shown here is derived from an EMBL/GenBank/DDBJ whole genome shotgun (WGS) entry which is preliminary data.</text>
</comment>
<feature type="compositionally biased region" description="Acidic residues" evidence="1">
    <location>
        <begin position="73"/>
        <end position="89"/>
    </location>
</feature>
<dbReference type="AlphaFoldDB" id="A0A9Q5I372"/>
<accession>A0A9Q5I372</accession>
<organism evidence="2 3">
    <name type="scientific">Sanghuangporus baumii</name>
    <name type="common">Phellinus baumii</name>
    <dbReference type="NCBI Taxonomy" id="108892"/>
    <lineage>
        <taxon>Eukaryota</taxon>
        <taxon>Fungi</taxon>
        <taxon>Dikarya</taxon>
        <taxon>Basidiomycota</taxon>
        <taxon>Agaricomycotina</taxon>
        <taxon>Agaricomycetes</taxon>
        <taxon>Hymenochaetales</taxon>
        <taxon>Hymenochaetaceae</taxon>
        <taxon>Sanghuangporus</taxon>
    </lineage>
</organism>
<feature type="region of interest" description="Disordered" evidence="1">
    <location>
        <begin position="133"/>
        <end position="222"/>
    </location>
</feature>
<dbReference type="OrthoDB" id="8062037at2759"/>